<reference evidence="1" key="1">
    <citation type="submission" date="2022-09" db="EMBL/GenBank/DDBJ databases">
        <title>Diverse halophilic archaea isolated from saline environments.</title>
        <authorList>
            <person name="Cui H.-L."/>
        </authorList>
    </citation>
    <scope>NUCLEOTIDE SEQUENCE</scope>
    <source>
        <strain evidence="1">ZS-35-S2</strain>
    </source>
</reference>
<keyword evidence="2" id="KW-1185">Reference proteome</keyword>
<dbReference type="Gene3D" id="3.30.420.10">
    <property type="entry name" value="Ribonuclease H-like superfamily/Ribonuclease H"/>
    <property type="match status" value="1"/>
</dbReference>
<name>A0A9E7UBZ2_9EURY</name>
<dbReference type="InterPro" id="IPR012337">
    <property type="entry name" value="RNaseH-like_sf"/>
</dbReference>
<dbReference type="GO" id="GO:0003676">
    <property type="term" value="F:nucleic acid binding"/>
    <property type="evidence" value="ECO:0007669"/>
    <property type="project" value="InterPro"/>
</dbReference>
<sequence>MPEFDVDFLTEPDLVFDGGQSAKDPRAGLLKYGPCPPRDGSEHEIVRIGLIGDSWSISAMRGLLEDMRYGILPNGSDRERWNQPFPGLGPNSELRMSFDQRQMWRGRIEEDDLDALTGVRGESKRVEQAINYVKFQMENICSQTPNPDVVIVSIPETLAELLTEGKKADTIRTTDTDFRSRIKLLGMLNDTPTQLIGPKTLRGEDVQPKREVAWNLAVGLLYKARRGRPWKLTELKSNTCYAGISFYDERGTDPDTRASIAQVFMETGENFVIRGDPVADIASDKNTGRTHLSTEDAERLIETILERYGERREERPDRLVIHKSSNFWEEETAGFISGSEGVRRRDFITIREHHPIRLFSNTQYPPLRGTVALPPGREEYYLYTKGFVPEISAYNDSGTPNPIVVRPHGEVNDTSYREICEEILAFSKLDWNSSDFCKKLPVTVGIADAVSDILAEPMAQELPDGAFPYHYYYYM</sequence>
<evidence type="ECO:0000313" key="2">
    <source>
        <dbReference type="Proteomes" id="UP001057580"/>
    </source>
</evidence>
<dbReference type="InterPro" id="IPR036397">
    <property type="entry name" value="RNaseH_sf"/>
</dbReference>
<protein>
    <recommendedName>
        <fullName evidence="3">Piwi domain-containing protein</fullName>
    </recommendedName>
</protein>
<accession>A0A9E7UBZ2</accession>
<organism evidence="1 2">
    <name type="scientific">Salinirubellus salinus</name>
    <dbReference type="NCBI Taxonomy" id="1364945"/>
    <lineage>
        <taxon>Archaea</taxon>
        <taxon>Methanobacteriati</taxon>
        <taxon>Methanobacteriota</taxon>
        <taxon>Stenosarchaea group</taxon>
        <taxon>Halobacteria</taxon>
        <taxon>Halobacteriales</taxon>
        <taxon>Natronomonadaceae</taxon>
        <taxon>Salinirubellus</taxon>
    </lineage>
</organism>
<dbReference type="EMBL" id="CP104003">
    <property type="protein sequence ID" value="UWM55682.1"/>
    <property type="molecule type" value="Genomic_DNA"/>
</dbReference>
<evidence type="ECO:0008006" key="3">
    <source>
        <dbReference type="Google" id="ProtNLM"/>
    </source>
</evidence>
<dbReference type="KEGG" id="ssai:N0B31_05205"/>
<dbReference type="CDD" id="cd04659">
    <property type="entry name" value="Piwi_piwi-like_ProArk"/>
    <property type="match status" value="1"/>
</dbReference>
<dbReference type="SUPFAM" id="SSF53098">
    <property type="entry name" value="Ribonuclease H-like"/>
    <property type="match status" value="1"/>
</dbReference>
<dbReference type="AlphaFoldDB" id="A0A9E7UBZ2"/>
<dbReference type="GeneID" id="74941797"/>
<dbReference type="RefSeq" id="WP_260594788.1">
    <property type="nucleotide sequence ID" value="NZ_CP104003.1"/>
</dbReference>
<dbReference type="Proteomes" id="UP001057580">
    <property type="component" value="Chromosome"/>
</dbReference>
<evidence type="ECO:0000313" key="1">
    <source>
        <dbReference type="EMBL" id="UWM55682.1"/>
    </source>
</evidence>
<proteinExistence type="predicted"/>
<gene>
    <name evidence="1" type="ORF">N0B31_05205</name>
</gene>